<feature type="domain" description="RNA polymerase sigma-70 region 2" evidence="1">
    <location>
        <begin position="7"/>
        <end position="70"/>
    </location>
</feature>
<reference evidence="2 3" key="1">
    <citation type="submission" date="2023-11" db="EMBL/GenBank/DDBJ databases">
        <title>Bacillus jintuensis, isolated from a mudflat on the Beibu Gulf coast.</title>
        <authorList>
            <person name="Li M."/>
        </authorList>
    </citation>
    <scope>NUCLEOTIDE SEQUENCE [LARGE SCALE GENOMIC DNA]</scope>
    <source>
        <strain evidence="2 3">31A1R</strain>
    </source>
</reference>
<keyword evidence="3" id="KW-1185">Reference proteome</keyword>
<dbReference type="InterPro" id="IPR036388">
    <property type="entry name" value="WH-like_DNA-bd_sf"/>
</dbReference>
<evidence type="ECO:0000313" key="2">
    <source>
        <dbReference type="EMBL" id="MDZ5473260.1"/>
    </source>
</evidence>
<dbReference type="NCBIfam" id="TIGR02937">
    <property type="entry name" value="sigma70-ECF"/>
    <property type="match status" value="1"/>
</dbReference>
<comment type="caution">
    <text evidence="2">The sequence shown here is derived from an EMBL/GenBank/DDBJ whole genome shotgun (WGS) entry which is preliminary data.</text>
</comment>
<name>A0ABU5J1N6_9BACI</name>
<evidence type="ECO:0000313" key="3">
    <source>
        <dbReference type="Proteomes" id="UP001290455"/>
    </source>
</evidence>
<evidence type="ECO:0000259" key="1">
    <source>
        <dbReference type="Pfam" id="PF04542"/>
    </source>
</evidence>
<dbReference type="Gene3D" id="1.10.10.10">
    <property type="entry name" value="Winged helix-like DNA-binding domain superfamily/Winged helix DNA-binding domain"/>
    <property type="match status" value="1"/>
</dbReference>
<dbReference type="SUPFAM" id="SSF88946">
    <property type="entry name" value="Sigma2 domain of RNA polymerase sigma factors"/>
    <property type="match status" value="1"/>
</dbReference>
<sequence length="161" mass="19304">MESFNQLMKKYEPMIWKIIQTLHIYKNKEEFYQIGLIALWEANKRFDAKKGNITGYAYTYIRGKIQSEMTRMNHYKEHMVFPKTEFWNLIKDGENIPLETESILSLCKDLTMNQKKWVLYTLHDDFTTIEIARKEKVSLSAVKDWKKGAKEKLRKILKNDD</sequence>
<dbReference type="EMBL" id="JAXOFX010000012">
    <property type="protein sequence ID" value="MDZ5473260.1"/>
    <property type="molecule type" value="Genomic_DNA"/>
</dbReference>
<accession>A0ABU5J1N6</accession>
<dbReference type="InterPro" id="IPR014284">
    <property type="entry name" value="RNA_pol_sigma-70_dom"/>
</dbReference>
<dbReference type="InterPro" id="IPR013325">
    <property type="entry name" value="RNA_pol_sigma_r2"/>
</dbReference>
<gene>
    <name evidence="2" type="ORF">SM124_16200</name>
</gene>
<dbReference type="SUPFAM" id="SSF88659">
    <property type="entry name" value="Sigma3 and sigma4 domains of RNA polymerase sigma factors"/>
    <property type="match status" value="1"/>
</dbReference>
<organism evidence="2 3">
    <name type="scientific">Robertmurraya mangrovi</name>
    <dbReference type="NCBI Taxonomy" id="3098077"/>
    <lineage>
        <taxon>Bacteria</taxon>
        <taxon>Bacillati</taxon>
        <taxon>Bacillota</taxon>
        <taxon>Bacilli</taxon>
        <taxon>Bacillales</taxon>
        <taxon>Bacillaceae</taxon>
        <taxon>Robertmurraya</taxon>
    </lineage>
</organism>
<dbReference type="Pfam" id="PF04542">
    <property type="entry name" value="Sigma70_r2"/>
    <property type="match status" value="1"/>
</dbReference>
<dbReference type="Proteomes" id="UP001290455">
    <property type="component" value="Unassembled WGS sequence"/>
</dbReference>
<dbReference type="InterPro" id="IPR007627">
    <property type="entry name" value="RNA_pol_sigma70_r2"/>
</dbReference>
<protein>
    <submittedName>
        <fullName evidence="2">Sigma-70 family RNA polymerase sigma factor</fullName>
    </submittedName>
</protein>
<dbReference type="Gene3D" id="1.10.1740.10">
    <property type="match status" value="1"/>
</dbReference>
<proteinExistence type="predicted"/>
<dbReference type="InterPro" id="IPR013324">
    <property type="entry name" value="RNA_pol_sigma_r3/r4-like"/>
</dbReference>
<dbReference type="RefSeq" id="WP_322447559.1">
    <property type="nucleotide sequence ID" value="NZ_JAXOFX010000012.1"/>
</dbReference>